<dbReference type="GO" id="GO:0004760">
    <property type="term" value="F:L-serine-pyruvate transaminase activity"/>
    <property type="evidence" value="ECO:0007669"/>
    <property type="project" value="TreeGrafter"/>
</dbReference>
<sequence length="698" mass="78637">MPKPIIMTSDLSMLPPAVALTVASQYGHHRFPWFEEILKYISDYFTKVFGNQYQVLILTTNLSGARQALDFKNFKVLDISNSLGADYSSFKDDAIDAYLIAPERVLMGIPGAIIVVFKKSSVAKLEGILEKLTIKPYSLDILKAYNVWEKKQSTPFSPSISSVVGLVAALNFIEAHGGLSEHVKRHQEWAAFIRNYLKASGLTVIDDKSFSNSFTVCRLPVGIKAPEVVEKLAKENIFIELGDDPSSIKIGHLGYITQQSLEKFIKEFDKLFGQHSDLSFEDIKKYTFDSDEKASALVLNALDEKLLTPGPTFFNRDVFNVLDQYTYYNSKQFRKDFFSLSDRLSNWLGAHNQTLILSAPSTGFMEAAIVSLTEQSAIGLVVSHGKFGDRWMEICQAKNRDYVSLTVAEEEWGKAFSPLEIENFLISQSKKIDFICFQQNETSSGVAYNQPQLIEITKVARKYNPEIIIIMDFVSGSFAHDINFDQIDIDAAVIGSQKGLGISSGISFMMVSDRVISKLLKLAQYPNNWSEFLQEKSVDKYMDIFENKQQAGYLNILKILFGAVKKQMIDMPNIFHVYSALKSLDLIDKMGGQKVFLKHHENLAKLTRKHIKELGLQILGDKEYLSNSVTLVLFPNNIDASQIKKALKDKYSLAVAGAQGDYWKSKFIRIGHMGYLSSQDIDSLFKAIKIILEGYKKM</sequence>
<dbReference type="InterPro" id="IPR020578">
    <property type="entry name" value="Aminotrans_V_PyrdxlP_BS"/>
</dbReference>
<dbReference type="Gene3D" id="3.40.640.10">
    <property type="entry name" value="Type I PLP-dependent aspartate aminotransferase-like (Major domain)"/>
    <property type="match status" value="2"/>
</dbReference>
<dbReference type="SUPFAM" id="SSF53383">
    <property type="entry name" value="PLP-dependent transferases"/>
    <property type="match status" value="2"/>
</dbReference>
<evidence type="ECO:0000256" key="3">
    <source>
        <dbReference type="RuleBase" id="RU004504"/>
    </source>
</evidence>
<dbReference type="PROSITE" id="PS00595">
    <property type="entry name" value="AA_TRANSFER_CLASS_5"/>
    <property type="match status" value="1"/>
</dbReference>
<name>A0A1G2C146_9BACT</name>
<dbReference type="AlphaFoldDB" id="A0A1G2C146"/>
<keyword evidence="2" id="KW-0663">Pyridoxal phosphate</keyword>
<dbReference type="InterPro" id="IPR000192">
    <property type="entry name" value="Aminotrans_V_dom"/>
</dbReference>
<dbReference type="EMBL" id="MHKQ01000002">
    <property type="protein sequence ID" value="OGY94851.1"/>
    <property type="molecule type" value="Genomic_DNA"/>
</dbReference>
<dbReference type="Pfam" id="PF00266">
    <property type="entry name" value="Aminotran_5"/>
    <property type="match status" value="1"/>
</dbReference>
<evidence type="ECO:0000256" key="2">
    <source>
        <dbReference type="ARBA" id="ARBA00022898"/>
    </source>
</evidence>
<comment type="caution">
    <text evidence="5">The sequence shown here is derived from an EMBL/GenBank/DDBJ whole genome shotgun (WGS) entry which is preliminary data.</text>
</comment>
<dbReference type="InterPro" id="IPR015421">
    <property type="entry name" value="PyrdxlP-dep_Trfase_major"/>
</dbReference>
<dbReference type="InterPro" id="IPR015424">
    <property type="entry name" value="PyrdxlP-dep_Trfase"/>
</dbReference>
<dbReference type="InterPro" id="IPR015422">
    <property type="entry name" value="PyrdxlP-dep_Trfase_small"/>
</dbReference>
<dbReference type="PANTHER" id="PTHR21152">
    <property type="entry name" value="AMINOTRANSFERASE CLASS V"/>
    <property type="match status" value="1"/>
</dbReference>
<protein>
    <recommendedName>
        <fullName evidence="4">Aminotransferase class V domain-containing protein</fullName>
    </recommendedName>
</protein>
<dbReference type="PANTHER" id="PTHR21152:SF40">
    <property type="entry name" value="ALANINE--GLYOXYLATE AMINOTRANSFERASE"/>
    <property type="match status" value="1"/>
</dbReference>
<accession>A0A1G2C146</accession>
<reference evidence="5 6" key="1">
    <citation type="journal article" date="2016" name="Nat. Commun.">
        <title>Thousands of microbial genomes shed light on interconnected biogeochemical processes in an aquifer system.</title>
        <authorList>
            <person name="Anantharaman K."/>
            <person name="Brown C.T."/>
            <person name="Hug L.A."/>
            <person name="Sharon I."/>
            <person name="Castelle C.J."/>
            <person name="Probst A.J."/>
            <person name="Thomas B.C."/>
            <person name="Singh A."/>
            <person name="Wilkins M.J."/>
            <person name="Karaoz U."/>
            <person name="Brodie E.L."/>
            <person name="Williams K.H."/>
            <person name="Hubbard S.S."/>
            <person name="Banfield J.F."/>
        </authorList>
    </citation>
    <scope>NUCLEOTIDE SEQUENCE [LARGE SCALE GENOMIC DNA]</scope>
</reference>
<evidence type="ECO:0000313" key="6">
    <source>
        <dbReference type="Proteomes" id="UP000177626"/>
    </source>
</evidence>
<gene>
    <name evidence="5" type="ORF">A2406_04580</name>
</gene>
<dbReference type="Proteomes" id="UP000177626">
    <property type="component" value="Unassembled WGS sequence"/>
</dbReference>
<dbReference type="GO" id="GO:0008453">
    <property type="term" value="F:alanine-glyoxylate transaminase activity"/>
    <property type="evidence" value="ECO:0007669"/>
    <property type="project" value="TreeGrafter"/>
</dbReference>
<evidence type="ECO:0000259" key="4">
    <source>
        <dbReference type="Pfam" id="PF00266"/>
    </source>
</evidence>
<evidence type="ECO:0000313" key="5">
    <source>
        <dbReference type="EMBL" id="OGY94851.1"/>
    </source>
</evidence>
<dbReference type="Gene3D" id="3.90.1150.10">
    <property type="entry name" value="Aspartate Aminotransferase, domain 1"/>
    <property type="match status" value="2"/>
</dbReference>
<evidence type="ECO:0000256" key="1">
    <source>
        <dbReference type="ARBA" id="ARBA00001933"/>
    </source>
</evidence>
<proteinExistence type="predicted"/>
<feature type="domain" description="Aminotransferase class V" evidence="4">
    <location>
        <begin position="421"/>
        <end position="682"/>
    </location>
</feature>
<dbReference type="GO" id="GO:0019265">
    <property type="term" value="P:glycine biosynthetic process, by transamination of glyoxylate"/>
    <property type="evidence" value="ECO:0007669"/>
    <property type="project" value="TreeGrafter"/>
</dbReference>
<organism evidence="5 6">
    <name type="scientific">Candidatus Komeilibacteria bacterium RIFOXYC1_FULL_37_11</name>
    <dbReference type="NCBI Taxonomy" id="1798555"/>
    <lineage>
        <taxon>Bacteria</taxon>
        <taxon>Candidatus Komeiliibacteriota</taxon>
    </lineage>
</organism>
<comment type="cofactor">
    <cofactor evidence="1 3">
        <name>pyridoxal 5'-phosphate</name>
        <dbReference type="ChEBI" id="CHEBI:597326"/>
    </cofactor>
</comment>